<organism evidence="1 2">
    <name type="scientific">Nitrosomonas cryotolerans ATCC 49181</name>
    <dbReference type="NCBI Taxonomy" id="1131553"/>
    <lineage>
        <taxon>Bacteria</taxon>
        <taxon>Pseudomonadati</taxon>
        <taxon>Pseudomonadota</taxon>
        <taxon>Betaproteobacteria</taxon>
        <taxon>Nitrosomonadales</taxon>
        <taxon>Nitrosomonadaceae</taxon>
        <taxon>Nitrosomonas</taxon>
    </lineage>
</organism>
<dbReference type="InterPro" id="IPR007263">
    <property type="entry name" value="DCC1-like"/>
</dbReference>
<evidence type="ECO:0000313" key="2">
    <source>
        <dbReference type="Proteomes" id="UP000185062"/>
    </source>
</evidence>
<dbReference type="Pfam" id="PF04134">
    <property type="entry name" value="DCC1-like"/>
    <property type="match status" value="1"/>
</dbReference>
<dbReference type="STRING" id="44575.SAMN05216419_100196"/>
<gene>
    <name evidence="1" type="ORF">SAMN02743940_1969</name>
</gene>
<dbReference type="Proteomes" id="UP000185062">
    <property type="component" value="Unassembled WGS sequence"/>
</dbReference>
<dbReference type="GO" id="GO:0015035">
    <property type="term" value="F:protein-disulfide reductase activity"/>
    <property type="evidence" value="ECO:0007669"/>
    <property type="project" value="InterPro"/>
</dbReference>
<reference evidence="1 2" key="1">
    <citation type="submission" date="2016-12" db="EMBL/GenBank/DDBJ databases">
        <authorList>
            <person name="Song W.-J."/>
            <person name="Kurnit D.M."/>
        </authorList>
    </citation>
    <scope>NUCLEOTIDE SEQUENCE [LARGE SCALE GENOMIC DNA]</scope>
    <source>
        <strain evidence="1 2">ATCC 49181</strain>
    </source>
</reference>
<proteinExistence type="predicted"/>
<protein>
    <submittedName>
        <fullName evidence="1">Predicted thiol-disulfide oxidoreductase YuxK, DCC family</fullName>
    </submittedName>
</protein>
<dbReference type="AlphaFoldDB" id="A0A1N6IPU2"/>
<dbReference type="RefSeq" id="WP_028460510.1">
    <property type="nucleotide sequence ID" value="NZ_FSRO01000001.1"/>
</dbReference>
<sequence>MKNNCKIKVYYNSACPVCNAGIEKQKNRMEKCEIEWKDIDSDNALVNEINADLKFVRERLHVIDDNGNLYVGLDAFIAIWGNSPSENWKANILRLPVIKHIGRLIYNLFAAALYKWNQAKKHW</sequence>
<dbReference type="eggNOG" id="COG3011">
    <property type="taxonomic scope" value="Bacteria"/>
</dbReference>
<accession>A0A1N6IPU2</accession>
<name>A0A1N6IPU2_9PROT</name>
<dbReference type="EMBL" id="FSRO01000001">
    <property type="protein sequence ID" value="SIO33964.1"/>
    <property type="molecule type" value="Genomic_DNA"/>
</dbReference>
<evidence type="ECO:0000313" key="1">
    <source>
        <dbReference type="EMBL" id="SIO33964.1"/>
    </source>
</evidence>
<keyword evidence="2" id="KW-1185">Reference proteome</keyword>